<name>A0ABP6AJF0_9ACTN</name>
<reference evidence="9" key="1">
    <citation type="journal article" date="2019" name="Int. J. Syst. Evol. Microbiol.">
        <title>The Global Catalogue of Microorganisms (GCM) 10K type strain sequencing project: providing services to taxonomists for standard genome sequencing and annotation.</title>
        <authorList>
            <consortium name="The Broad Institute Genomics Platform"/>
            <consortium name="The Broad Institute Genome Sequencing Center for Infectious Disease"/>
            <person name="Wu L."/>
            <person name="Ma J."/>
        </authorList>
    </citation>
    <scope>NUCLEOTIDE SEQUENCE [LARGE SCALE GENOMIC DNA]</scope>
    <source>
        <strain evidence="9">JCM 6924</strain>
    </source>
</reference>
<dbReference type="Pfam" id="PF08240">
    <property type="entry name" value="ADH_N"/>
    <property type="match status" value="1"/>
</dbReference>
<evidence type="ECO:0000259" key="7">
    <source>
        <dbReference type="Pfam" id="PF16912"/>
    </source>
</evidence>
<evidence type="ECO:0000256" key="1">
    <source>
        <dbReference type="ARBA" id="ARBA00001947"/>
    </source>
</evidence>
<evidence type="ECO:0000256" key="3">
    <source>
        <dbReference type="ARBA" id="ARBA00022833"/>
    </source>
</evidence>
<evidence type="ECO:0000259" key="6">
    <source>
        <dbReference type="Pfam" id="PF08240"/>
    </source>
</evidence>
<dbReference type="SUPFAM" id="SSF50129">
    <property type="entry name" value="GroES-like"/>
    <property type="match status" value="1"/>
</dbReference>
<accession>A0ABP6AJF0</accession>
<dbReference type="Pfam" id="PF16912">
    <property type="entry name" value="Glu_dehyd_C"/>
    <property type="match status" value="1"/>
</dbReference>
<evidence type="ECO:0000256" key="5">
    <source>
        <dbReference type="SAM" id="MobiDB-lite"/>
    </source>
</evidence>
<feature type="region of interest" description="Disordered" evidence="5">
    <location>
        <begin position="1"/>
        <end position="20"/>
    </location>
</feature>
<dbReference type="Gene3D" id="3.40.50.720">
    <property type="entry name" value="NAD(P)-binding Rossmann-like Domain"/>
    <property type="match status" value="1"/>
</dbReference>
<comment type="caution">
    <text evidence="8">The sequence shown here is derived from an EMBL/GenBank/DDBJ whole genome shotgun (WGS) entry which is preliminary data.</text>
</comment>
<evidence type="ECO:0000313" key="8">
    <source>
        <dbReference type="EMBL" id="GAA2516761.1"/>
    </source>
</evidence>
<feature type="domain" description="Glucose dehydrogenase C-terminal" evidence="7">
    <location>
        <begin position="146"/>
        <end position="348"/>
    </location>
</feature>
<proteinExistence type="predicted"/>
<dbReference type="SUPFAM" id="SSF51735">
    <property type="entry name" value="NAD(P)-binding Rossmann-fold domains"/>
    <property type="match status" value="1"/>
</dbReference>
<dbReference type="InterPro" id="IPR013154">
    <property type="entry name" value="ADH-like_N"/>
</dbReference>
<feature type="domain" description="Alcohol dehydrogenase-like N-terminal" evidence="6">
    <location>
        <begin position="26"/>
        <end position="139"/>
    </location>
</feature>
<evidence type="ECO:0000256" key="2">
    <source>
        <dbReference type="ARBA" id="ARBA00022723"/>
    </source>
</evidence>
<comment type="cofactor">
    <cofactor evidence="1">
        <name>Zn(2+)</name>
        <dbReference type="ChEBI" id="CHEBI:29105"/>
    </cofactor>
</comment>
<keyword evidence="4" id="KW-0560">Oxidoreductase</keyword>
<protein>
    <submittedName>
        <fullName evidence="8">Glucose 1-dehydrogenase</fullName>
    </submittedName>
</protein>
<dbReference type="Proteomes" id="UP001501095">
    <property type="component" value="Unassembled WGS sequence"/>
</dbReference>
<dbReference type="InterPro" id="IPR011032">
    <property type="entry name" value="GroES-like_sf"/>
</dbReference>
<dbReference type="Gene3D" id="3.90.180.10">
    <property type="entry name" value="Medium-chain alcohol dehydrogenases, catalytic domain"/>
    <property type="match status" value="1"/>
</dbReference>
<keyword evidence="2" id="KW-0479">Metal-binding</keyword>
<dbReference type="InterPro" id="IPR031640">
    <property type="entry name" value="Glu_dehyd_C"/>
</dbReference>
<sequence>MRAVTVRPGTKDSTAVREVPDPAPAAGELLVDGLAMGVCGTDKEIVRGEYGTAPPGRDRLVLGHESLGRVRHAPPASGFSAGDLVAGVVRRPDPEPCGACARGEFDMCRNGRYTERGIKELDGYGAEAWSVEADYAVRLEPHLEGAGVLLEPTTVVAKAWEQIERVGGRSWFEPQRVLVTGAGPIGLLAALLGAMRGLDVHVVDRVTDGPKPGLVRDLGATYHAEDAEQVVSAVRPDVVIEATGANEPVLAALTGTAPYGVVCLTGVSPAGRRTTVDAGALNREIVLQNDAVVGSVNANLRHYRQAADALARADLSWLERLITRRVPLERATEAFTPRPDDVKVVIEL</sequence>
<evidence type="ECO:0000313" key="9">
    <source>
        <dbReference type="Proteomes" id="UP001501095"/>
    </source>
</evidence>
<organism evidence="8 9">
    <name type="scientific">Streptomyces levis</name>
    <dbReference type="NCBI Taxonomy" id="285566"/>
    <lineage>
        <taxon>Bacteria</taxon>
        <taxon>Bacillati</taxon>
        <taxon>Actinomycetota</taxon>
        <taxon>Actinomycetes</taxon>
        <taxon>Kitasatosporales</taxon>
        <taxon>Streptomycetaceae</taxon>
        <taxon>Streptomyces</taxon>
    </lineage>
</organism>
<dbReference type="EMBL" id="BAAATM010000002">
    <property type="protein sequence ID" value="GAA2516761.1"/>
    <property type="molecule type" value="Genomic_DNA"/>
</dbReference>
<dbReference type="CDD" id="cd08230">
    <property type="entry name" value="glucose_DH"/>
    <property type="match status" value="1"/>
</dbReference>
<dbReference type="RefSeq" id="WP_344533467.1">
    <property type="nucleotide sequence ID" value="NZ_BAAATM010000002.1"/>
</dbReference>
<dbReference type="PANTHER" id="PTHR43189">
    <property type="entry name" value="ZINC-TYPE ALCOHOL DEHYDROGENASE-LIKE PROTEIN C1198.01-RELATED"/>
    <property type="match status" value="1"/>
</dbReference>
<keyword evidence="3" id="KW-0862">Zinc</keyword>
<dbReference type="InterPro" id="IPR036291">
    <property type="entry name" value="NAD(P)-bd_dom_sf"/>
</dbReference>
<dbReference type="PANTHER" id="PTHR43189:SF2">
    <property type="entry name" value="GLUCOSE 1-DEHYDROGENASE"/>
    <property type="match status" value="1"/>
</dbReference>
<evidence type="ECO:0000256" key="4">
    <source>
        <dbReference type="ARBA" id="ARBA00023002"/>
    </source>
</evidence>
<keyword evidence="9" id="KW-1185">Reference proteome</keyword>
<gene>
    <name evidence="8" type="ORF">GCM10010423_05380</name>
</gene>